<keyword evidence="1" id="KW-1133">Transmembrane helix</keyword>
<name>A0A1I3W4I3_9LACT</name>
<feature type="transmembrane region" description="Helical" evidence="1">
    <location>
        <begin position="67"/>
        <end position="86"/>
    </location>
</feature>
<sequence length="202" mass="21671">MEGLLLAVGFIGVAVAILTPLSKTGLGLTLISFILYFSFIGVHTWLPVLLFTIGLLLVIFEIFIPEFGIAGAIGSILLIVGLYLTIGDIGTTIRDLSMSIVITAGVVFYLVRNGYSLANVNKLILNTNIQVSQQTDSKKKTTQIKPGLEGIAKTPLRPSGKVSFGITDETLVDVLSSEGHISKDTEVIVEKVLGTKILVRKK</sequence>
<dbReference type="RefSeq" id="WP_072694279.1">
    <property type="nucleotide sequence ID" value="NZ_FOSJ01000006.1"/>
</dbReference>
<dbReference type="EMBL" id="FOSJ01000006">
    <property type="protein sequence ID" value="SFK02199.1"/>
    <property type="molecule type" value="Genomic_DNA"/>
</dbReference>
<reference evidence="4" key="1">
    <citation type="submission" date="2016-10" db="EMBL/GenBank/DDBJ databases">
        <authorList>
            <person name="Varghese N."/>
            <person name="Submissions S."/>
        </authorList>
    </citation>
    <scope>NUCLEOTIDE SEQUENCE [LARGE SCALE GENOMIC DNA]</scope>
    <source>
        <strain evidence="4">DSM 16108</strain>
    </source>
</reference>
<dbReference type="PANTHER" id="PTHR33507:SF3">
    <property type="entry name" value="INNER MEMBRANE PROTEIN YBBJ"/>
    <property type="match status" value="1"/>
</dbReference>
<evidence type="ECO:0000313" key="4">
    <source>
        <dbReference type="Proteomes" id="UP000199589"/>
    </source>
</evidence>
<dbReference type="STRING" id="258723.GCA_900169305_01931"/>
<dbReference type="InterPro" id="IPR012340">
    <property type="entry name" value="NA-bd_OB-fold"/>
</dbReference>
<evidence type="ECO:0000313" key="3">
    <source>
        <dbReference type="EMBL" id="SFK02199.1"/>
    </source>
</evidence>
<accession>A0A1I3W4I3</accession>
<dbReference type="AlphaFoldDB" id="A0A1I3W4I3"/>
<feature type="domain" description="NfeD integral membrane" evidence="2">
    <location>
        <begin position="3"/>
        <end position="108"/>
    </location>
</feature>
<dbReference type="Proteomes" id="UP000199589">
    <property type="component" value="Unassembled WGS sequence"/>
</dbReference>
<dbReference type="Gene3D" id="2.40.50.140">
    <property type="entry name" value="Nucleic acid-binding proteins"/>
    <property type="match status" value="1"/>
</dbReference>
<dbReference type="InterPro" id="IPR052165">
    <property type="entry name" value="Membrane_assoc_protease"/>
</dbReference>
<proteinExistence type="predicted"/>
<evidence type="ECO:0000259" key="2">
    <source>
        <dbReference type="Pfam" id="PF24961"/>
    </source>
</evidence>
<organism evidence="3 4">
    <name type="scientific">Marinilactibacillus piezotolerans</name>
    <dbReference type="NCBI Taxonomy" id="258723"/>
    <lineage>
        <taxon>Bacteria</taxon>
        <taxon>Bacillati</taxon>
        <taxon>Bacillota</taxon>
        <taxon>Bacilli</taxon>
        <taxon>Lactobacillales</taxon>
        <taxon>Carnobacteriaceae</taxon>
        <taxon>Marinilactibacillus</taxon>
    </lineage>
</organism>
<dbReference type="OrthoDB" id="9806253at2"/>
<dbReference type="PANTHER" id="PTHR33507">
    <property type="entry name" value="INNER MEMBRANE PROTEIN YBBJ"/>
    <property type="match status" value="1"/>
</dbReference>
<protein>
    <submittedName>
        <fullName evidence="3">Membrane-bound serine protease (ClpP class)</fullName>
    </submittedName>
</protein>
<dbReference type="InterPro" id="IPR056739">
    <property type="entry name" value="NfeD_membrane"/>
</dbReference>
<dbReference type="Pfam" id="PF24961">
    <property type="entry name" value="NfeD_membrane"/>
    <property type="match status" value="1"/>
</dbReference>
<keyword evidence="1" id="KW-0472">Membrane</keyword>
<keyword evidence="1" id="KW-0812">Transmembrane</keyword>
<gene>
    <name evidence="3" type="ORF">SAMN04488569_100654</name>
</gene>
<keyword evidence="3" id="KW-0645">Protease</keyword>
<dbReference type="GO" id="GO:0008233">
    <property type="term" value="F:peptidase activity"/>
    <property type="evidence" value="ECO:0007669"/>
    <property type="project" value="UniProtKB-KW"/>
</dbReference>
<feature type="transmembrane region" description="Helical" evidence="1">
    <location>
        <begin position="32"/>
        <end position="60"/>
    </location>
</feature>
<feature type="transmembrane region" description="Helical" evidence="1">
    <location>
        <begin position="92"/>
        <end position="111"/>
    </location>
</feature>
<evidence type="ECO:0000256" key="1">
    <source>
        <dbReference type="SAM" id="Phobius"/>
    </source>
</evidence>
<keyword evidence="3" id="KW-0378">Hydrolase</keyword>
<keyword evidence="4" id="KW-1185">Reference proteome</keyword>
<dbReference type="GO" id="GO:0005886">
    <property type="term" value="C:plasma membrane"/>
    <property type="evidence" value="ECO:0007669"/>
    <property type="project" value="TreeGrafter"/>
</dbReference>
<dbReference type="GO" id="GO:0006508">
    <property type="term" value="P:proteolysis"/>
    <property type="evidence" value="ECO:0007669"/>
    <property type="project" value="UniProtKB-KW"/>
</dbReference>